<evidence type="ECO:0000256" key="1">
    <source>
        <dbReference type="PROSITE-ProRule" id="PRU00076"/>
    </source>
</evidence>
<keyword evidence="1" id="KW-0245">EGF-like domain</keyword>
<gene>
    <name evidence="5" type="ORF">FSCOSCO3_A006756</name>
</gene>
<comment type="caution">
    <text evidence="1">Lacks conserved residue(s) required for the propagation of feature annotation.</text>
</comment>
<dbReference type="CDD" id="cd12087">
    <property type="entry name" value="TM_EGFR-like"/>
    <property type="match status" value="1"/>
</dbReference>
<dbReference type="InterPro" id="IPR000742">
    <property type="entry name" value="EGF"/>
</dbReference>
<comment type="caution">
    <text evidence="5">The sequence shown here is derived from an EMBL/GenBank/DDBJ whole genome shotgun (WGS) entry which is preliminary data.</text>
</comment>
<protein>
    <submittedName>
        <fullName evidence="5">Tomoregulin-1-like isoform X1</fullName>
    </submittedName>
</protein>
<feature type="domain" description="EGF-like" evidence="4">
    <location>
        <begin position="96"/>
        <end position="135"/>
    </location>
</feature>
<proteinExistence type="predicted"/>
<name>A0AAV1N5J2_SCOSC</name>
<dbReference type="EMBL" id="CAWUFR010000018">
    <property type="protein sequence ID" value="CAK6954681.1"/>
    <property type="molecule type" value="Genomic_DNA"/>
</dbReference>
<dbReference type="PROSITE" id="PS00022">
    <property type="entry name" value="EGF_1"/>
    <property type="match status" value="1"/>
</dbReference>
<feature type="compositionally biased region" description="Low complexity" evidence="2">
    <location>
        <begin position="1"/>
        <end position="10"/>
    </location>
</feature>
<evidence type="ECO:0000256" key="3">
    <source>
        <dbReference type="SAM" id="Phobius"/>
    </source>
</evidence>
<keyword evidence="3" id="KW-1133">Transmembrane helix</keyword>
<feature type="region of interest" description="Disordered" evidence="2">
    <location>
        <begin position="1"/>
        <end position="25"/>
    </location>
</feature>
<evidence type="ECO:0000259" key="4">
    <source>
        <dbReference type="PROSITE" id="PS50026"/>
    </source>
</evidence>
<feature type="disulfide bond" evidence="1">
    <location>
        <begin position="125"/>
        <end position="134"/>
    </location>
</feature>
<dbReference type="Proteomes" id="UP001314229">
    <property type="component" value="Unassembled WGS sequence"/>
</dbReference>
<keyword evidence="3" id="KW-0812">Transmembrane</keyword>
<dbReference type="AlphaFoldDB" id="A0AAV1N5J2"/>
<dbReference type="PROSITE" id="PS50026">
    <property type="entry name" value="EGF_3"/>
    <property type="match status" value="1"/>
</dbReference>
<evidence type="ECO:0000313" key="5">
    <source>
        <dbReference type="EMBL" id="CAK6954681.1"/>
    </source>
</evidence>
<accession>A0AAV1N5J2</accession>
<reference evidence="5 6" key="1">
    <citation type="submission" date="2024-01" db="EMBL/GenBank/DDBJ databases">
        <authorList>
            <person name="Alioto T."/>
            <person name="Alioto T."/>
            <person name="Gomez Garrido J."/>
        </authorList>
    </citation>
    <scope>NUCLEOTIDE SEQUENCE [LARGE SCALE GENOMIC DNA]</scope>
</reference>
<dbReference type="PROSITE" id="PS01186">
    <property type="entry name" value="EGF_2"/>
    <property type="match status" value="1"/>
</dbReference>
<keyword evidence="6" id="KW-1185">Reference proteome</keyword>
<evidence type="ECO:0000256" key="2">
    <source>
        <dbReference type="SAM" id="MobiDB-lite"/>
    </source>
</evidence>
<keyword evidence="1" id="KW-1015">Disulfide bond</keyword>
<organism evidence="5 6">
    <name type="scientific">Scomber scombrus</name>
    <name type="common">Atlantic mackerel</name>
    <name type="synonym">Scomber vernalis</name>
    <dbReference type="NCBI Taxonomy" id="13677"/>
    <lineage>
        <taxon>Eukaryota</taxon>
        <taxon>Metazoa</taxon>
        <taxon>Chordata</taxon>
        <taxon>Craniata</taxon>
        <taxon>Vertebrata</taxon>
        <taxon>Euteleostomi</taxon>
        <taxon>Actinopterygii</taxon>
        <taxon>Neopterygii</taxon>
        <taxon>Teleostei</taxon>
        <taxon>Neoteleostei</taxon>
        <taxon>Acanthomorphata</taxon>
        <taxon>Pelagiaria</taxon>
        <taxon>Scombriformes</taxon>
        <taxon>Scombridae</taxon>
        <taxon>Scomber</taxon>
    </lineage>
</organism>
<keyword evidence="3" id="KW-0472">Membrane</keyword>
<sequence length="177" mass="19599">MGRTRTLNTHTHTRRYQDNLSTRNQTPLPTFKGRQVCILCFWCVLPIHSSLPSPILPQSITPSLNCPVFPFFLPYTPSSMMSTPYPAPNARGIDYNLPTCGDTRCNGNGVCMSPPGGGTYFVCNCNLGYRGQSCEDTVNGSLSVPLTLSVLGVIIGLLILAFIIAKLRRRQKKKQRY</sequence>
<dbReference type="SUPFAM" id="SSF57196">
    <property type="entry name" value="EGF/Laminin"/>
    <property type="match status" value="1"/>
</dbReference>
<evidence type="ECO:0000313" key="6">
    <source>
        <dbReference type="Proteomes" id="UP001314229"/>
    </source>
</evidence>
<feature type="transmembrane region" description="Helical" evidence="3">
    <location>
        <begin position="142"/>
        <end position="165"/>
    </location>
</feature>